<dbReference type="EMBL" id="NNRL01000169">
    <property type="protein sequence ID" value="OYR07465.1"/>
    <property type="molecule type" value="Genomic_DNA"/>
</dbReference>
<evidence type="ECO:0000313" key="2">
    <source>
        <dbReference type="Proteomes" id="UP000216478"/>
    </source>
</evidence>
<proteinExistence type="predicted"/>
<name>A0A256EXY3_9HYPH</name>
<gene>
    <name evidence="1" type="ORF">CEV33_3611</name>
</gene>
<dbReference type="Proteomes" id="UP000216478">
    <property type="component" value="Unassembled WGS sequence"/>
</dbReference>
<comment type="caution">
    <text evidence="1">The sequence shown here is derived from an EMBL/GenBank/DDBJ whole genome shotgun (WGS) entry which is preliminary data.</text>
</comment>
<protein>
    <submittedName>
        <fullName evidence="1">Uncharacterized protein</fullName>
    </submittedName>
</protein>
<evidence type="ECO:0000313" key="1">
    <source>
        <dbReference type="EMBL" id="OYR07465.1"/>
    </source>
</evidence>
<accession>A0A256EXY3</accession>
<dbReference type="AlphaFoldDB" id="A0A256EXY3"/>
<reference evidence="1 2" key="1">
    <citation type="submission" date="2017-07" db="EMBL/GenBank/DDBJ databases">
        <title>Phylogenetic study on the rhizospheric bacterium Ochrobactrum sp. A44.</title>
        <authorList>
            <person name="Krzyzanowska D.M."/>
            <person name="Ossowicki A."/>
            <person name="Rajewska M."/>
            <person name="Maciag T."/>
            <person name="Kaczynski Z."/>
            <person name="Czerwicka M."/>
            <person name="Jafra S."/>
        </authorList>
    </citation>
    <scope>NUCLEOTIDE SEQUENCE [LARGE SCALE GENOMIC DNA]</scope>
    <source>
        <strain evidence="1 2">OgA9a</strain>
    </source>
</reference>
<sequence length="37" mass="4174">MQPQNRVFVLARFLEGDLGIAMQAQETESRPDQGARI</sequence>
<keyword evidence="2" id="KW-1185">Reference proteome</keyword>
<organism evidence="1 2">
    <name type="scientific">Brucella grignonensis</name>
    <dbReference type="NCBI Taxonomy" id="94627"/>
    <lineage>
        <taxon>Bacteria</taxon>
        <taxon>Pseudomonadati</taxon>
        <taxon>Pseudomonadota</taxon>
        <taxon>Alphaproteobacteria</taxon>
        <taxon>Hyphomicrobiales</taxon>
        <taxon>Brucellaceae</taxon>
        <taxon>Brucella/Ochrobactrum group</taxon>
        <taxon>Brucella</taxon>
    </lineage>
</organism>